<organism evidence="1 2">
    <name type="scientific">Armillaria borealis</name>
    <dbReference type="NCBI Taxonomy" id="47425"/>
    <lineage>
        <taxon>Eukaryota</taxon>
        <taxon>Fungi</taxon>
        <taxon>Dikarya</taxon>
        <taxon>Basidiomycota</taxon>
        <taxon>Agaricomycotina</taxon>
        <taxon>Agaricomycetes</taxon>
        <taxon>Agaricomycetidae</taxon>
        <taxon>Agaricales</taxon>
        <taxon>Marasmiineae</taxon>
        <taxon>Physalacriaceae</taxon>
        <taxon>Armillaria</taxon>
    </lineage>
</organism>
<name>A0AA39MP13_9AGAR</name>
<sequence>MSTSKSVPSLESTYFSGVSLQLYSHPPPDCPVNERGSYAKGAVVMTQIADRLDASIARSVPVPPRPANVSIILDKRLLSSTQRIAHVWTAHVHNPSPNAPYPSIMVAKIYDPVYFGDAQYYDPFSHLDLSVSRETQAYKRLQSFYGTKVPRFYGHFVAPLPSQHNRTVNVILLEYIHGRDIRDLAPREKAEALCSTHKDTLIDVALRLFFDIYALGIEQRDMQPRNVILRPKRKDGPFCSTKGCPLRYEADCEDMQMVMVDFEVVGFREPDSQFSDPVTQATHVDNVKSLYHEYWLVNLMA</sequence>
<dbReference type="InterPro" id="IPR011009">
    <property type="entry name" value="Kinase-like_dom_sf"/>
</dbReference>
<dbReference type="AlphaFoldDB" id="A0AA39MP13"/>
<gene>
    <name evidence="1" type="ORF">EV421DRAFT_1815367</name>
</gene>
<comment type="caution">
    <text evidence="1">The sequence shown here is derived from an EMBL/GenBank/DDBJ whole genome shotgun (WGS) entry which is preliminary data.</text>
</comment>
<keyword evidence="2" id="KW-1185">Reference proteome</keyword>
<proteinExistence type="predicted"/>
<dbReference type="SUPFAM" id="SSF56112">
    <property type="entry name" value="Protein kinase-like (PK-like)"/>
    <property type="match status" value="1"/>
</dbReference>
<evidence type="ECO:0000313" key="2">
    <source>
        <dbReference type="Proteomes" id="UP001175226"/>
    </source>
</evidence>
<protein>
    <recommendedName>
        <fullName evidence="3">Protein kinase domain-containing protein</fullName>
    </recommendedName>
</protein>
<dbReference type="EMBL" id="JAUEPT010000033">
    <property type="protein sequence ID" value="KAK0440495.1"/>
    <property type="molecule type" value="Genomic_DNA"/>
</dbReference>
<reference evidence="1" key="1">
    <citation type="submission" date="2023-06" db="EMBL/GenBank/DDBJ databases">
        <authorList>
            <consortium name="Lawrence Berkeley National Laboratory"/>
            <person name="Ahrendt S."/>
            <person name="Sahu N."/>
            <person name="Indic B."/>
            <person name="Wong-Bajracharya J."/>
            <person name="Merenyi Z."/>
            <person name="Ke H.-M."/>
            <person name="Monk M."/>
            <person name="Kocsube S."/>
            <person name="Drula E."/>
            <person name="Lipzen A."/>
            <person name="Balint B."/>
            <person name="Henrissat B."/>
            <person name="Andreopoulos B."/>
            <person name="Martin F.M."/>
            <person name="Harder C.B."/>
            <person name="Rigling D."/>
            <person name="Ford K.L."/>
            <person name="Foster G.D."/>
            <person name="Pangilinan J."/>
            <person name="Papanicolaou A."/>
            <person name="Barry K."/>
            <person name="LaButti K."/>
            <person name="Viragh M."/>
            <person name="Koriabine M."/>
            <person name="Yan M."/>
            <person name="Riley R."/>
            <person name="Champramary S."/>
            <person name="Plett K.L."/>
            <person name="Tsai I.J."/>
            <person name="Slot J."/>
            <person name="Sipos G."/>
            <person name="Plett J."/>
            <person name="Nagy L.G."/>
            <person name="Grigoriev I.V."/>
        </authorList>
    </citation>
    <scope>NUCLEOTIDE SEQUENCE</scope>
    <source>
        <strain evidence="1">FPL87.14</strain>
    </source>
</reference>
<evidence type="ECO:0008006" key="3">
    <source>
        <dbReference type="Google" id="ProtNLM"/>
    </source>
</evidence>
<accession>A0AA39MP13</accession>
<dbReference type="Proteomes" id="UP001175226">
    <property type="component" value="Unassembled WGS sequence"/>
</dbReference>
<evidence type="ECO:0000313" key="1">
    <source>
        <dbReference type="EMBL" id="KAK0440495.1"/>
    </source>
</evidence>